<reference evidence="5 6" key="1">
    <citation type="journal article" date="2023" name="Microbiol. Resour. Announc.">
        <title>Complete Genome Sequence of Imperialibacter roseus strain P4T.</title>
        <authorList>
            <person name="Tizabi D.R."/>
            <person name="Bachvaroff T."/>
            <person name="Hill R.T."/>
        </authorList>
    </citation>
    <scope>NUCLEOTIDE SEQUENCE [LARGE SCALE GENOMIC DNA]</scope>
    <source>
        <strain evidence="5 6">P4T</strain>
    </source>
</reference>
<evidence type="ECO:0000256" key="2">
    <source>
        <dbReference type="ARBA" id="ARBA00023125"/>
    </source>
</evidence>
<keyword evidence="3" id="KW-0804">Transcription</keyword>
<gene>
    <name evidence="5" type="ORF">RT717_15375</name>
</gene>
<keyword evidence="6" id="KW-1185">Reference proteome</keyword>
<dbReference type="PROSITE" id="PS51118">
    <property type="entry name" value="HTH_HXLR"/>
    <property type="match status" value="1"/>
</dbReference>
<dbReference type="InterPro" id="IPR036388">
    <property type="entry name" value="WH-like_DNA-bd_sf"/>
</dbReference>
<dbReference type="EMBL" id="CP136051">
    <property type="protein sequence ID" value="WOK04461.1"/>
    <property type="molecule type" value="Genomic_DNA"/>
</dbReference>
<dbReference type="InterPro" id="IPR036390">
    <property type="entry name" value="WH_DNA-bd_sf"/>
</dbReference>
<evidence type="ECO:0000259" key="4">
    <source>
        <dbReference type="PROSITE" id="PS51118"/>
    </source>
</evidence>
<protein>
    <submittedName>
        <fullName evidence="5">Helix-turn-helix domain-containing protein</fullName>
    </submittedName>
</protein>
<feature type="domain" description="HTH hxlR-type" evidence="4">
    <location>
        <begin position="24"/>
        <end position="122"/>
    </location>
</feature>
<evidence type="ECO:0000313" key="6">
    <source>
        <dbReference type="Proteomes" id="UP001302349"/>
    </source>
</evidence>
<dbReference type="RefSeq" id="WP_317487271.1">
    <property type="nucleotide sequence ID" value="NZ_CP136051.1"/>
</dbReference>
<evidence type="ECO:0000313" key="5">
    <source>
        <dbReference type="EMBL" id="WOK04461.1"/>
    </source>
</evidence>
<keyword evidence="2" id="KW-0238">DNA-binding</keyword>
<dbReference type="InterPro" id="IPR002577">
    <property type="entry name" value="HTH_HxlR"/>
</dbReference>
<name>A0ABZ0IL15_9BACT</name>
<organism evidence="5 6">
    <name type="scientific">Imperialibacter roseus</name>
    <dbReference type="NCBI Taxonomy" id="1324217"/>
    <lineage>
        <taxon>Bacteria</taxon>
        <taxon>Pseudomonadati</taxon>
        <taxon>Bacteroidota</taxon>
        <taxon>Cytophagia</taxon>
        <taxon>Cytophagales</taxon>
        <taxon>Flammeovirgaceae</taxon>
        <taxon>Imperialibacter</taxon>
    </lineage>
</organism>
<dbReference type="Proteomes" id="UP001302349">
    <property type="component" value="Chromosome"/>
</dbReference>
<dbReference type="Gene3D" id="1.10.10.10">
    <property type="entry name" value="Winged helix-like DNA-binding domain superfamily/Winged helix DNA-binding domain"/>
    <property type="match status" value="1"/>
</dbReference>
<sequence length="124" mass="14276">MKTVDLISKPKEEISHAKCMGLLLPVRDALEVLSGKWKLQIIVALTFDTKRFREIAREVSGITDKMLSKELKDLEENQLVKRTVKDSFPPSVEYNLTEHGKTLQKVIGELREWGVMHREKIMGE</sequence>
<accession>A0ABZ0IL15</accession>
<dbReference type="SUPFAM" id="SSF46785">
    <property type="entry name" value="Winged helix' DNA-binding domain"/>
    <property type="match status" value="1"/>
</dbReference>
<proteinExistence type="predicted"/>
<evidence type="ECO:0000256" key="3">
    <source>
        <dbReference type="ARBA" id="ARBA00023163"/>
    </source>
</evidence>
<evidence type="ECO:0000256" key="1">
    <source>
        <dbReference type="ARBA" id="ARBA00023015"/>
    </source>
</evidence>
<keyword evidence="1" id="KW-0805">Transcription regulation</keyword>
<dbReference type="PANTHER" id="PTHR33204">
    <property type="entry name" value="TRANSCRIPTIONAL REGULATOR, MARR FAMILY"/>
    <property type="match status" value="1"/>
</dbReference>
<dbReference type="Pfam" id="PF01638">
    <property type="entry name" value="HxlR"/>
    <property type="match status" value="1"/>
</dbReference>